<protein>
    <recommendedName>
        <fullName evidence="3">SH3b domain-containing protein</fullName>
    </recommendedName>
</protein>
<gene>
    <name evidence="2" type="ORF">METZ01_LOCUS121524</name>
</gene>
<evidence type="ECO:0000256" key="1">
    <source>
        <dbReference type="SAM" id="Phobius"/>
    </source>
</evidence>
<feature type="transmembrane region" description="Helical" evidence="1">
    <location>
        <begin position="20"/>
        <end position="38"/>
    </location>
</feature>
<evidence type="ECO:0008006" key="3">
    <source>
        <dbReference type="Google" id="ProtNLM"/>
    </source>
</evidence>
<organism evidence="2">
    <name type="scientific">marine metagenome</name>
    <dbReference type="NCBI Taxonomy" id="408172"/>
    <lineage>
        <taxon>unclassified sequences</taxon>
        <taxon>metagenomes</taxon>
        <taxon>ecological metagenomes</taxon>
    </lineage>
</organism>
<keyword evidence="1" id="KW-0812">Transmembrane</keyword>
<sequence length="140" mass="14862">MSEGHKEHLGAKLDGKGHNVSLVLLVLITLLALAVPVWRSSSQGDPVAVGQETETVSVTRFANGRVDIRSGPGAGHEVINYLADAQIVLVGSPDPHGWVPVLDPVGDTIGFVWAESLIARPGFGSRRRVFEIEGLVVPAR</sequence>
<proteinExistence type="predicted"/>
<keyword evidence="1" id="KW-1133">Transmembrane helix</keyword>
<dbReference type="EMBL" id="UINC01016505">
    <property type="protein sequence ID" value="SVA68670.1"/>
    <property type="molecule type" value="Genomic_DNA"/>
</dbReference>
<accession>A0A381XVM1</accession>
<reference evidence="2" key="1">
    <citation type="submission" date="2018-05" db="EMBL/GenBank/DDBJ databases">
        <authorList>
            <person name="Lanie J.A."/>
            <person name="Ng W.-L."/>
            <person name="Kazmierczak K.M."/>
            <person name="Andrzejewski T.M."/>
            <person name="Davidsen T.M."/>
            <person name="Wayne K.J."/>
            <person name="Tettelin H."/>
            <person name="Glass J.I."/>
            <person name="Rusch D."/>
            <person name="Podicherti R."/>
            <person name="Tsui H.-C.T."/>
            <person name="Winkler M.E."/>
        </authorList>
    </citation>
    <scope>NUCLEOTIDE SEQUENCE</scope>
</reference>
<name>A0A381XVM1_9ZZZZ</name>
<dbReference type="AlphaFoldDB" id="A0A381XVM1"/>
<evidence type="ECO:0000313" key="2">
    <source>
        <dbReference type="EMBL" id="SVA68670.1"/>
    </source>
</evidence>
<keyword evidence="1" id="KW-0472">Membrane</keyword>